<sequence length="196" mass="21790">MYAQIWPLVLTIAMVAGYFLKQFFWPAPATRKHEQLRLDWLQSLTTTAQTEVLGVQTIRNSLMSCTMTATTATLAFMGGVTLLHGDGLAQVERQHILYWHALAVLLLLGLAFITSMLAARQWHHAGFVVGMPVASPQRQQWLEVGQTSLRRAGRYYAASVRLMMWCVPMLLVGLFPVVGLVSAGLLLVLLLLGIDR</sequence>
<dbReference type="Proteomes" id="UP000664731">
    <property type="component" value="Unassembled WGS sequence"/>
</dbReference>
<evidence type="ECO:0000313" key="3">
    <source>
        <dbReference type="Proteomes" id="UP000664731"/>
    </source>
</evidence>
<protein>
    <submittedName>
        <fullName evidence="2">DUF599 family protein</fullName>
    </submittedName>
</protein>
<organism evidence="2 3">
    <name type="scientific">Comamonas denitrificans</name>
    <dbReference type="NCBI Taxonomy" id="117506"/>
    <lineage>
        <taxon>Bacteria</taxon>
        <taxon>Pseudomonadati</taxon>
        <taxon>Pseudomonadota</taxon>
        <taxon>Betaproteobacteria</taxon>
        <taxon>Burkholderiales</taxon>
        <taxon>Comamonadaceae</taxon>
        <taxon>Comamonas</taxon>
    </lineage>
</organism>
<dbReference type="InterPro" id="IPR006747">
    <property type="entry name" value="DUF599"/>
</dbReference>
<comment type="caution">
    <text evidence="2">The sequence shown here is derived from an EMBL/GenBank/DDBJ whole genome shotgun (WGS) entry which is preliminary data.</text>
</comment>
<keyword evidence="1" id="KW-0812">Transmembrane</keyword>
<evidence type="ECO:0000256" key="1">
    <source>
        <dbReference type="SAM" id="Phobius"/>
    </source>
</evidence>
<dbReference type="Pfam" id="PF04654">
    <property type="entry name" value="DUF599"/>
    <property type="match status" value="1"/>
</dbReference>
<feature type="transmembrane region" description="Helical" evidence="1">
    <location>
        <begin position="96"/>
        <end position="119"/>
    </location>
</feature>
<dbReference type="EMBL" id="JAFNME010000059">
    <property type="protein sequence ID" value="MBO1250924.1"/>
    <property type="molecule type" value="Genomic_DNA"/>
</dbReference>
<name>A0A939KEY6_9BURK</name>
<dbReference type="RefSeq" id="WP_207576292.1">
    <property type="nucleotide sequence ID" value="NZ_JAFNME010000059.1"/>
</dbReference>
<feature type="transmembrane region" description="Helical" evidence="1">
    <location>
        <begin position="169"/>
        <end position="194"/>
    </location>
</feature>
<reference evidence="2" key="1">
    <citation type="submission" date="2021-03" db="EMBL/GenBank/DDBJ databases">
        <title>Comamonas denitrificans.</title>
        <authorList>
            <person name="Finster K."/>
        </authorList>
    </citation>
    <scope>NUCLEOTIDE SEQUENCE</scope>
    <source>
        <strain evidence="2">MM2021_4</strain>
    </source>
</reference>
<evidence type="ECO:0000313" key="2">
    <source>
        <dbReference type="EMBL" id="MBO1250924.1"/>
    </source>
</evidence>
<feature type="transmembrane region" description="Helical" evidence="1">
    <location>
        <begin position="62"/>
        <end position="84"/>
    </location>
</feature>
<proteinExistence type="predicted"/>
<keyword evidence="3" id="KW-1185">Reference proteome</keyword>
<accession>A0A939KEY6</accession>
<gene>
    <name evidence="2" type="ORF">J1777_14045</name>
</gene>
<keyword evidence="1" id="KW-0472">Membrane</keyword>
<dbReference type="AlphaFoldDB" id="A0A939KEY6"/>
<feature type="transmembrane region" description="Helical" evidence="1">
    <location>
        <begin position="6"/>
        <end position="24"/>
    </location>
</feature>
<keyword evidence="1" id="KW-1133">Transmembrane helix</keyword>